<name>A0A2D3VGA6_9PEZI</name>
<dbReference type="AlphaFoldDB" id="A0A2D3VGA6"/>
<proteinExistence type="predicted"/>
<sequence>MKDLSFRDILPLKKASKQGQDVDSGDSHASSLATKSIPHNDAVPELRNVFTFGTRQSNYRDAASSVTSGNPFAAILDEKNSSGGRDSGAKSAVGTLSPSKQDAAMTSINHTAATSSQTAPPHFRVDQASVLNSGLTPNPKLFIDLQAQRVEESGPDVHASHARASGPFRATPIKIDFGKISQVFGQPTQDSEQESPGDPLADLVATTNALKLDDGEPQQDKSQPQEPVIQGQDPAVIQIDIGKREKYLNACRESDTSTLKQLFAEERQETIGYVDEEGNNGILLATQSSSDIETMHYLHEQGVSITHTNHISRTPLMEATRWGSLEQSSSGLLCKQPINPPTSIGR</sequence>
<dbReference type="Proteomes" id="UP000225277">
    <property type="component" value="Unassembled WGS sequence"/>
</dbReference>
<accession>A0A2D3VGA6</accession>
<evidence type="ECO:0000313" key="2">
    <source>
        <dbReference type="EMBL" id="CZT23171.1"/>
    </source>
</evidence>
<dbReference type="GeneID" id="35603961"/>
<feature type="region of interest" description="Disordered" evidence="1">
    <location>
        <begin position="76"/>
        <end position="99"/>
    </location>
</feature>
<gene>
    <name evidence="2" type="ORF">RCC_08881</name>
</gene>
<keyword evidence="3" id="KW-1185">Reference proteome</keyword>
<feature type="compositionally biased region" description="Polar residues" evidence="1">
    <location>
        <begin position="17"/>
        <end position="34"/>
    </location>
</feature>
<feature type="region of interest" description="Disordered" evidence="1">
    <location>
        <begin position="213"/>
        <end position="233"/>
    </location>
</feature>
<dbReference type="OrthoDB" id="341259at2759"/>
<dbReference type="SUPFAM" id="SSF48403">
    <property type="entry name" value="Ankyrin repeat"/>
    <property type="match status" value="1"/>
</dbReference>
<protein>
    <recommendedName>
        <fullName evidence="4">Ankyrin repeat protein</fullName>
    </recommendedName>
</protein>
<organism evidence="2 3">
    <name type="scientific">Ramularia collo-cygni</name>
    <dbReference type="NCBI Taxonomy" id="112498"/>
    <lineage>
        <taxon>Eukaryota</taxon>
        <taxon>Fungi</taxon>
        <taxon>Dikarya</taxon>
        <taxon>Ascomycota</taxon>
        <taxon>Pezizomycotina</taxon>
        <taxon>Dothideomycetes</taxon>
        <taxon>Dothideomycetidae</taxon>
        <taxon>Mycosphaerellales</taxon>
        <taxon>Mycosphaerellaceae</taxon>
        <taxon>Ramularia</taxon>
    </lineage>
</organism>
<dbReference type="InterPro" id="IPR036770">
    <property type="entry name" value="Ankyrin_rpt-contain_sf"/>
</dbReference>
<dbReference type="EMBL" id="FJUY01000015">
    <property type="protein sequence ID" value="CZT23171.1"/>
    <property type="molecule type" value="Genomic_DNA"/>
</dbReference>
<evidence type="ECO:0000256" key="1">
    <source>
        <dbReference type="SAM" id="MobiDB-lite"/>
    </source>
</evidence>
<dbReference type="RefSeq" id="XP_023629895.1">
    <property type="nucleotide sequence ID" value="XM_023774127.1"/>
</dbReference>
<evidence type="ECO:0008006" key="4">
    <source>
        <dbReference type="Google" id="ProtNLM"/>
    </source>
</evidence>
<dbReference type="Gene3D" id="1.25.40.20">
    <property type="entry name" value="Ankyrin repeat-containing domain"/>
    <property type="match status" value="1"/>
</dbReference>
<reference evidence="2 3" key="1">
    <citation type="submission" date="2016-03" db="EMBL/GenBank/DDBJ databases">
        <authorList>
            <person name="Ploux O."/>
        </authorList>
    </citation>
    <scope>NUCLEOTIDE SEQUENCE [LARGE SCALE GENOMIC DNA]</scope>
    <source>
        <strain evidence="2 3">URUG2</strain>
    </source>
</reference>
<feature type="region of interest" description="Disordered" evidence="1">
    <location>
        <begin position="1"/>
        <end position="40"/>
    </location>
</feature>
<evidence type="ECO:0000313" key="3">
    <source>
        <dbReference type="Proteomes" id="UP000225277"/>
    </source>
</evidence>